<dbReference type="SUPFAM" id="SSF53448">
    <property type="entry name" value="Nucleotide-diphospho-sugar transferases"/>
    <property type="match status" value="1"/>
</dbReference>
<dbReference type="InterPro" id="IPR029044">
    <property type="entry name" value="Nucleotide-diphossugar_trans"/>
</dbReference>
<evidence type="ECO:0000259" key="1">
    <source>
        <dbReference type="Pfam" id="PF00535"/>
    </source>
</evidence>
<reference evidence="2 3" key="1">
    <citation type="submission" date="2017-06" db="EMBL/GenBank/DDBJ databases">
        <title>Genome sequencing of cyanobaciteial culture collection at National Institute for Environmental Studies (NIES).</title>
        <authorList>
            <person name="Hirose Y."/>
            <person name="Shimura Y."/>
            <person name="Fujisawa T."/>
            <person name="Nakamura Y."/>
            <person name="Kawachi M."/>
        </authorList>
    </citation>
    <scope>NUCLEOTIDE SEQUENCE [LARGE SCALE GENOMIC DNA]</scope>
    <source>
        <strain evidence="2 3">NIES-267</strain>
    </source>
</reference>
<dbReference type="Pfam" id="PF00535">
    <property type="entry name" value="Glycos_transf_2"/>
    <property type="match status" value="1"/>
</dbReference>
<proteinExistence type="predicted"/>
<dbReference type="InterPro" id="IPR050834">
    <property type="entry name" value="Glycosyltransf_2"/>
</dbReference>
<dbReference type="EMBL" id="AP018227">
    <property type="protein sequence ID" value="BAY87274.1"/>
    <property type="molecule type" value="Genomic_DNA"/>
</dbReference>
<name>A0A1Z4M195_9CYAN</name>
<dbReference type="GO" id="GO:0016740">
    <property type="term" value="F:transferase activity"/>
    <property type="evidence" value="ECO:0007669"/>
    <property type="project" value="UniProtKB-KW"/>
</dbReference>
<evidence type="ECO:0000313" key="3">
    <source>
        <dbReference type="Proteomes" id="UP000218418"/>
    </source>
</evidence>
<keyword evidence="2" id="KW-0808">Transferase</keyword>
<dbReference type="GO" id="GO:0044010">
    <property type="term" value="P:single-species biofilm formation"/>
    <property type="evidence" value="ECO:0007669"/>
    <property type="project" value="TreeGrafter"/>
</dbReference>
<sequence>MNNTISVVIRTKNEAKDIGKCLELIANQSIRPLDIILVDSGSTDGTVEIVKQWQDVKIIEMPAAEFTFGRSLNIGFAAAKGDVIVSISAHAFPCDQYWLENNLKHFDSPNVAAVYGKQVPHPDAWPPVQREYLSFYGEQILIQSDPDNLKDHIFSNANSAIRRQCWEERKFDEQLTGSEDMEWAWAILKLGYKIIYEPAAGVYHSHNEPLNKLFKRSYREAFAIKEIYNNHRSFGDALISWLRITKTDMKFILKNKSDYRWLLRVPFYRLAAQCGGIKPYISFDLSKPLPLILRQSKTKSQSSNSPN</sequence>
<dbReference type="PANTHER" id="PTHR43685:SF13">
    <property type="entry name" value="O ANTIGEN BIOSYNTHESIS RHAMNOSYLTRANSFERASE RFBN"/>
    <property type="match status" value="1"/>
</dbReference>
<dbReference type="Proteomes" id="UP000218418">
    <property type="component" value="Chromosome"/>
</dbReference>
<dbReference type="InterPro" id="IPR001173">
    <property type="entry name" value="Glyco_trans_2-like"/>
</dbReference>
<keyword evidence="3" id="KW-1185">Reference proteome</keyword>
<dbReference type="PANTHER" id="PTHR43685">
    <property type="entry name" value="GLYCOSYLTRANSFERASE"/>
    <property type="match status" value="1"/>
</dbReference>
<gene>
    <name evidence="2" type="ORF">NIES267_67950</name>
</gene>
<protein>
    <submittedName>
        <fullName evidence="2">Family 2 glycosyl transferase</fullName>
    </submittedName>
</protein>
<dbReference type="AlphaFoldDB" id="A0A1Z4M195"/>
<feature type="domain" description="Glycosyltransferase 2-like" evidence="1">
    <location>
        <begin position="6"/>
        <end position="163"/>
    </location>
</feature>
<evidence type="ECO:0000313" key="2">
    <source>
        <dbReference type="EMBL" id="BAY87274.1"/>
    </source>
</evidence>
<dbReference type="OrthoDB" id="5291101at2"/>
<accession>A0A1Z4M195</accession>
<dbReference type="Gene3D" id="3.90.550.10">
    <property type="entry name" value="Spore Coat Polysaccharide Biosynthesis Protein SpsA, Chain A"/>
    <property type="match status" value="1"/>
</dbReference>
<organism evidence="2 3">
    <name type="scientific">Calothrix parasitica NIES-267</name>
    <dbReference type="NCBI Taxonomy" id="1973488"/>
    <lineage>
        <taxon>Bacteria</taxon>
        <taxon>Bacillati</taxon>
        <taxon>Cyanobacteriota</taxon>
        <taxon>Cyanophyceae</taxon>
        <taxon>Nostocales</taxon>
        <taxon>Calotrichaceae</taxon>
        <taxon>Calothrix</taxon>
    </lineage>
</organism>